<name>A0A1Z3HRD4_9CYAN</name>
<evidence type="ECO:0000313" key="2">
    <source>
        <dbReference type="Proteomes" id="UP000191901"/>
    </source>
</evidence>
<dbReference type="RefSeq" id="WP_225889352.1">
    <property type="nucleotide sequence ID" value="NZ_CP021983.2"/>
</dbReference>
<keyword evidence="2" id="KW-1185">Reference proteome</keyword>
<dbReference type="KEGG" id="hhg:XM38_038400"/>
<sequence length="101" mass="11737">MKDFRLNRGEALCFHNVKLHKSQWFGPVHVAFGRNNVNGEFWAIVSDEPTSLKTFEEYGLRFDIEETFLDEQSNGWNVQQSELRSVCALSRLWFILAVATL</sequence>
<dbReference type="Proteomes" id="UP000191901">
    <property type="component" value="Chromosome"/>
</dbReference>
<accession>A0A1Z3HRD4</accession>
<dbReference type="AlphaFoldDB" id="A0A1Z3HRD4"/>
<reference evidence="1 2" key="1">
    <citation type="journal article" date="2016" name="Biochim. Biophys. Acta">
        <title>Characterization of red-shifted phycobilisomes isolated from the chlorophyll f-containing cyanobacterium Halomicronema hongdechloris.</title>
        <authorList>
            <person name="Li Y."/>
            <person name="Lin Y."/>
            <person name="Garvey C.J."/>
            <person name="Birch D."/>
            <person name="Corkery R.W."/>
            <person name="Loughlin P.C."/>
            <person name="Scheer H."/>
            <person name="Willows R.D."/>
            <person name="Chen M."/>
        </authorList>
    </citation>
    <scope>NUCLEOTIDE SEQUENCE [LARGE SCALE GENOMIC DNA]</scope>
    <source>
        <strain evidence="1 2">C2206</strain>
    </source>
</reference>
<proteinExistence type="predicted"/>
<protein>
    <submittedName>
        <fullName evidence="1">Uncharacterized protein</fullName>
    </submittedName>
</protein>
<dbReference type="EMBL" id="CP021983">
    <property type="protein sequence ID" value="ASC72880.1"/>
    <property type="molecule type" value="Genomic_DNA"/>
</dbReference>
<evidence type="ECO:0000313" key="1">
    <source>
        <dbReference type="EMBL" id="ASC72880.1"/>
    </source>
</evidence>
<organism evidence="1 2">
    <name type="scientific">Halomicronema hongdechloris C2206</name>
    <dbReference type="NCBI Taxonomy" id="1641165"/>
    <lineage>
        <taxon>Bacteria</taxon>
        <taxon>Bacillati</taxon>
        <taxon>Cyanobacteriota</taxon>
        <taxon>Cyanophyceae</taxon>
        <taxon>Nodosilineales</taxon>
        <taxon>Nodosilineaceae</taxon>
        <taxon>Halomicronema</taxon>
    </lineage>
</organism>
<gene>
    <name evidence="1" type="ORF">XM38_038400</name>
</gene>